<reference evidence="7" key="2">
    <citation type="submission" date="2021-10" db="EMBL/GenBank/DDBJ databases">
        <authorList>
            <person name="Mesa V."/>
        </authorList>
    </citation>
    <scope>NUCLEOTIDE SEQUENCE</scope>
    <source>
        <strain evidence="7">CC3_PB</strain>
    </source>
</reference>
<reference evidence="8 9" key="1">
    <citation type="submission" date="2018-06" db="EMBL/GenBank/DDBJ databases">
        <authorList>
            <consortium name="IHU Genomes"/>
        </authorList>
    </citation>
    <scope>NUCLEOTIDE SEQUENCE [LARGE SCALE GENOMIC DNA]</scope>
    <source>
        <strain evidence="8 9">NEC25</strain>
    </source>
</reference>
<dbReference type="CDD" id="cd07023">
    <property type="entry name" value="S49_Sppa_N_C"/>
    <property type="match status" value="1"/>
</dbReference>
<dbReference type="InterPro" id="IPR029045">
    <property type="entry name" value="ClpP/crotonase-like_dom_sf"/>
</dbReference>
<evidence type="ECO:0000256" key="1">
    <source>
        <dbReference type="ARBA" id="ARBA00008683"/>
    </source>
</evidence>
<dbReference type="SUPFAM" id="SSF52096">
    <property type="entry name" value="ClpP/crotonase"/>
    <property type="match status" value="1"/>
</dbReference>
<dbReference type="PANTHER" id="PTHR42987">
    <property type="entry name" value="PEPTIDASE S49"/>
    <property type="match status" value="1"/>
</dbReference>
<comment type="similarity">
    <text evidence="1">Belongs to the peptidase S49 family.</text>
</comment>
<dbReference type="Pfam" id="PF01343">
    <property type="entry name" value="Peptidase_S49"/>
    <property type="match status" value="1"/>
</dbReference>
<evidence type="ECO:0000313" key="7">
    <source>
        <dbReference type="EMBL" id="CAG9703526.1"/>
    </source>
</evidence>
<evidence type="ECO:0000259" key="6">
    <source>
        <dbReference type="Pfam" id="PF01343"/>
    </source>
</evidence>
<name>A0A650LZY6_9CLOT</name>
<evidence type="ECO:0000256" key="2">
    <source>
        <dbReference type="ARBA" id="ARBA00022670"/>
    </source>
</evidence>
<evidence type="ECO:0000313" key="8">
    <source>
        <dbReference type="EMBL" id="VCT82751.1"/>
    </source>
</evidence>
<keyword evidence="5" id="KW-1133">Transmembrane helix</keyword>
<dbReference type="InterPro" id="IPR002142">
    <property type="entry name" value="Peptidase_S49"/>
</dbReference>
<dbReference type="Proteomes" id="UP000431451">
    <property type="component" value="Unassembled WGS sequence"/>
</dbReference>
<keyword evidence="2" id="KW-0645">Protease</keyword>
<feature type="transmembrane region" description="Helical" evidence="5">
    <location>
        <begin position="15"/>
        <end position="39"/>
    </location>
</feature>
<organism evidence="8 9">
    <name type="scientific">Clostridium neonatale</name>
    <dbReference type="NCBI Taxonomy" id="137838"/>
    <lineage>
        <taxon>Bacteria</taxon>
        <taxon>Bacillati</taxon>
        <taxon>Bacillota</taxon>
        <taxon>Clostridia</taxon>
        <taxon>Eubacteriales</taxon>
        <taxon>Clostridiaceae</taxon>
        <taxon>Clostridium</taxon>
    </lineage>
</organism>
<evidence type="ECO:0000256" key="5">
    <source>
        <dbReference type="SAM" id="Phobius"/>
    </source>
</evidence>
<keyword evidence="4" id="KW-0720">Serine protease</keyword>
<gene>
    <name evidence="8" type="primary">sppA</name>
    <name evidence="7" type="ORF">CNEO_40679</name>
    <name evidence="8" type="ORF">CNEONATNEC25_00311</name>
</gene>
<sequence>MDLMEGNLLMNKKQIIGLVVAGAVFAFVGAISVFTNTLANSIASKNEAKESIESMLTTNDVSLPSEDFVGVVDVEGTIMNTSESQGLFSTPASYNHERTLNYIDSMIDAPNNKGIILYVNSPGGGVYESDELYLKLKEYKEETGRPIWTYMGSRACSGGYYISMASDKIYANRNTWTGSIGVIMSLTNVKGLYDKLGIQEIDITSGPNKAIGSSGLEMTDEQRKILQGMVDESYEQFTSIVAEGRNMDINTVKPIADGRIYTAKQALNLGLIDNIDTYENMKKAMMDAIGEDITIYTPEQQENIFASLFSKVGDLKSKSDAQVISEYLEKQGNGGLMYYAKPE</sequence>
<dbReference type="Gene3D" id="3.90.226.10">
    <property type="entry name" value="2-enoyl-CoA Hydratase, Chain A, domain 1"/>
    <property type="match status" value="1"/>
</dbReference>
<dbReference type="InterPro" id="IPR004635">
    <property type="entry name" value="Pept_S49_SppA"/>
</dbReference>
<dbReference type="NCBIfam" id="TIGR00706">
    <property type="entry name" value="SppA_dom"/>
    <property type="match status" value="1"/>
</dbReference>
<dbReference type="GO" id="GO:0008236">
    <property type="term" value="F:serine-type peptidase activity"/>
    <property type="evidence" value="ECO:0007669"/>
    <property type="project" value="UniProtKB-KW"/>
</dbReference>
<protein>
    <submittedName>
        <fullName evidence="7 8">Peptidase</fullName>
        <ecNumber evidence="8">3.4.21.-</ecNumber>
    </submittedName>
</protein>
<dbReference type="PANTHER" id="PTHR42987:SF7">
    <property type="entry name" value="SIGNAL PEPTIDE PEPTIDASE SPPA-RELATED"/>
    <property type="match status" value="1"/>
</dbReference>
<keyword evidence="3 8" id="KW-0378">Hydrolase</keyword>
<evidence type="ECO:0000256" key="3">
    <source>
        <dbReference type="ARBA" id="ARBA00022801"/>
    </source>
</evidence>
<feature type="domain" description="Peptidase S49" evidence="6">
    <location>
        <begin position="142"/>
        <end position="287"/>
    </location>
</feature>
<dbReference type="InterPro" id="IPR047272">
    <property type="entry name" value="S49_SppA_C"/>
</dbReference>
<evidence type="ECO:0000313" key="9">
    <source>
        <dbReference type="Proteomes" id="UP000431451"/>
    </source>
</evidence>
<dbReference type="GO" id="GO:0006508">
    <property type="term" value="P:proteolysis"/>
    <property type="evidence" value="ECO:0007669"/>
    <property type="project" value="UniProtKB-KW"/>
</dbReference>
<proteinExistence type="inferred from homology"/>
<dbReference type="EMBL" id="UWJD01000001">
    <property type="protein sequence ID" value="VCT82751.1"/>
    <property type="molecule type" value="Genomic_DNA"/>
</dbReference>
<dbReference type="EC" id="3.4.21.-" evidence="8"/>
<dbReference type="Proteomes" id="UP000789738">
    <property type="component" value="Unassembled WGS sequence"/>
</dbReference>
<keyword evidence="5" id="KW-0812">Transmembrane</keyword>
<dbReference type="AlphaFoldDB" id="A0A650LZY6"/>
<evidence type="ECO:0000256" key="4">
    <source>
        <dbReference type="ARBA" id="ARBA00022825"/>
    </source>
</evidence>
<keyword evidence="5" id="KW-0472">Membrane</keyword>
<dbReference type="EMBL" id="CAKJVE010000004">
    <property type="protein sequence ID" value="CAG9703526.1"/>
    <property type="molecule type" value="Genomic_DNA"/>
</dbReference>
<accession>A0A650LZY6</accession>